<accession>A0ABY7E2B5</accession>
<evidence type="ECO:0000256" key="10">
    <source>
        <dbReference type="ARBA" id="ARBA00023180"/>
    </source>
</evidence>
<dbReference type="Proteomes" id="UP001164746">
    <property type="component" value="Chromosome 5"/>
</dbReference>
<comment type="similarity">
    <text evidence="3">Belongs to the glycosyl hydrolase 2 family.</text>
</comment>
<evidence type="ECO:0000256" key="1">
    <source>
        <dbReference type="ARBA" id="ARBA00000829"/>
    </source>
</evidence>
<dbReference type="PANTHER" id="PTHR43730">
    <property type="entry name" value="BETA-MANNOSIDASE"/>
    <property type="match status" value="1"/>
</dbReference>
<organism evidence="19 20">
    <name type="scientific">Mya arenaria</name>
    <name type="common">Soft-shell clam</name>
    <dbReference type="NCBI Taxonomy" id="6604"/>
    <lineage>
        <taxon>Eukaryota</taxon>
        <taxon>Metazoa</taxon>
        <taxon>Spiralia</taxon>
        <taxon>Lophotrochozoa</taxon>
        <taxon>Mollusca</taxon>
        <taxon>Bivalvia</taxon>
        <taxon>Autobranchia</taxon>
        <taxon>Heteroconchia</taxon>
        <taxon>Euheterodonta</taxon>
        <taxon>Imparidentia</taxon>
        <taxon>Neoheterodontei</taxon>
        <taxon>Myida</taxon>
        <taxon>Myoidea</taxon>
        <taxon>Myidae</taxon>
        <taxon>Mya</taxon>
    </lineage>
</organism>
<sequence length="869" mass="98802">MATKFLVHILFNVLVHVSLQNVQRLELNGPWSISNGTMSAVPARVPGGVHTALMDAGILKDPYFRKNDNEYRWVGLTNWTYTRSFQVSSALLDQRSIELVCEGLDTVAEVKINGHLVGRADNQFEGNNTIEAVFESAVTYGARRAGEQSYRVPPDCPPGYFHGECHGNMVRKMQCAFSWDWGPAFVTTGIWKDIYIAAFDSIRITDVTVDTVKAQTDGERIWELHVTVFTRCARDVDISGTMTVTLSDTRLSWHSLIQGTNIEKIPLNFTVSKDGRGELVSRNSVRFGFRSVQLVQDPIKDMHPNNGLTFYFRVNDQPIFLKGSNWVPADSFPERVTPDRLRNYMTSAADANMNAMRVWGGGIYESDDFYNLADELGILIWQDFMFACALYPVDAPFMASVTQEITYQVRRLKSHPSLLAWSGNNENEVALTGGWWGVYRDEHYMADYRKLYVDTVGRITRAEDPYRPFMLSSPSNGKQSEADGGISKGNPGGTMFGDIHDYQYSRPFFKDSTYQIPRMASEYGLQSFPSMESLRPVYEEQDLYYDSELNTYRQHHYGVGMRTETEHYRRWQSALNSRGEGNTMGALYWMFADIWPAPSWASIEYGGKWKVLHYFARKFFAPILISPYIEGYALKVHLVLDELPAIDHSNPLDIELNLKPEVMEDERPFSLFSLWSWTNDALERLKGQLKKPSEILSLLEGNLYMRIYSWDSLEPRYTEEIPFHVVKSSEMVLETRIQGLVEKGQCKTEDHCFVYFHLGDPSEGPVSWLPLSVLKTAIGLQRHPDLKVVVTGISPVDGDALVFDVHISTSAVAVFVWIEATGIKGRFSDNGFLLCDRSKTVKFYAWENVSSQKLQSSLTIKSLTDIYEG</sequence>
<evidence type="ECO:0000256" key="13">
    <source>
        <dbReference type="ARBA" id="ARBA00033445"/>
    </source>
</evidence>
<gene>
    <name evidence="19" type="ORF">MAR_019531</name>
</gene>
<dbReference type="InterPro" id="IPR017853">
    <property type="entry name" value="GH"/>
</dbReference>
<feature type="chain" id="PRO_5046369059" description="Beta-mannosidase" evidence="15">
    <location>
        <begin position="25"/>
        <end position="869"/>
    </location>
</feature>
<evidence type="ECO:0000259" key="16">
    <source>
        <dbReference type="Pfam" id="PF02836"/>
    </source>
</evidence>
<evidence type="ECO:0000256" key="5">
    <source>
        <dbReference type="ARBA" id="ARBA00012754"/>
    </source>
</evidence>
<keyword evidence="10" id="KW-0325">Glycoprotein</keyword>
<evidence type="ECO:0000313" key="19">
    <source>
        <dbReference type="EMBL" id="WAR04162.1"/>
    </source>
</evidence>
<keyword evidence="8" id="KW-0378">Hydrolase</keyword>
<feature type="domain" description="Beta-mannosidase-like galactose-binding" evidence="18">
    <location>
        <begin position="31"/>
        <end position="192"/>
    </location>
</feature>
<dbReference type="Pfam" id="PF02836">
    <property type="entry name" value="Glyco_hydro_2_C"/>
    <property type="match status" value="1"/>
</dbReference>
<evidence type="ECO:0000313" key="20">
    <source>
        <dbReference type="Proteomes" id="UP001164746"/>
    </source>
</evidence>
<evidence type="ECO:0000256" key="8">
    <source>
        <dbReference type="ARBA" id="ARBA00022801"/>
    </source>
</evidence>
<dbReference type="InterPro" id="IPR041625">
    <property type="entry name" value="Beta-mannosidase_Ig"/>
</dbReference>
<keyword evidence="11" id="KW-0326">Glycosidase</keyword>
<name>A0ABY7E2B5_MYAAR</name>
<evidence type="ECO:0000256" key="15">
    <source>
        <dbReference type="SAM" id="SignalP"/>
    </source>
</evidence>
<dbReference type="SUPFAM" id="SSF51445">
    <property type="entry name" value="(Trans)glycosidases"/>
    <property type="match status" value="1"/>
</dbReference>
<evidence type="ECO:0000256" key="6">
    <source>
        <dbReference type="ARBA" id="ARBA00015707"/>
    </source>
</evidence>
<dbReference type="Gene3D" id="2.60.120.260">
    <property type="entry name" value="Galactose-binding domain-like"/>
    <property type="match status" value="1"/>
</dbReference>
<keyword evidence="20" id="KW-1185">Reference proteome</keyword>
<reference evidence="19" key="1">
    <citation type="submission" date="2022-11" db="EMBL/GenBank/DDBJ databases">
        <title>Centuries of genome instability and evolution in soft-shell clam transmissible cancer (bioRxiv).</title>
        <authorList>
            <person name="Hart S.F.M."/>
            <person name="Yonemitsu M.A."/>
            <person name="Giersch R.M."/>
            <person name="Beal B.F."/>
            <person name="Arriagada G."/>
            <person name="Davis B.W."/>
            <person name="Ostrander E.A."/>
            <person name="Goff S.P."/>
            <person name="Metzger M.J."/>
        </authorList>
    </citation>
    <scope>NUCLEOTIDE SEQUENCE</scope>
    <source>
        <strain evidence="19">MELC-2E11</strain>
        <tissue evidence="19">Siphon/mantle</tissue>
    </source>
</reference>
<dbReference type="Gene3D" id="2.60.40.10">
    <property type="entry name" value="Immunoglobulins"/>
    <property type="match status" value="1"/>
</dbReference>
<evidence type="ECO:0000256" key="14">
    <source>
        <dbReference type="SAM" id="MobiDB-lite"/>
    </source>
</evidence>
<evidence type="ECO:0000259" key="18">
    <source>
        <dbReference type="Pfam" id="PF22666"/>
    </source>
</evidence>
<dbReference type="PANTHER" id="PTHR43730:SF1">
    <property type="entry name" value="BETA-MANNOSIDASE"/>
    <property type="match status" value="1"/>
</dbReference>
<dbReference type="Pfam" id="PF17753">
    <property type="entry name" value="Ig_mannosidase"/>
    <property type="match status" value="1"/>
</dbReference>
<dbReference type="InterPro" id="IPR008979">
    <property type="entry name" value="Galactose-bd-like_sf"/>
</dbReference>
<evidence type="ECO:0000256" key="9">
    <source>
        <dbReference type="ARBA" id="ARBA00023157"/>
    </source>
</evidence>
<evidence type="ECO:0000256" key="11">
    <source>
        <dbReference type="ARBA" id="ARBA00023295"/>
    </source>
</evidence>
<dbReference type="InterPro" id="IPR013783">
    <property type="entry name" value="Ig-like_fold"/>
</dbReference>
<keyword evidence="9" id="KW-1015">Disulfide bond</keyword>
<dbReference type="EMBL" id="CP111016">
    <property type="protein sequence ID" value="WAR04162.1"/>
    <property type="molecule type" value="Genomic_DNA"/>
</dbReference>
<evidence type="ECO:0000256" key="7">
    <source>
        <dbReference type="ARBA" id="ARBA00022729"/>
    </source>
</evidence>
<evidence type="ECO:0000256" key="12">
    <source>
        <dbReference type="ARBA" id="ARBA00032581"/>
    </source>
</evidence>
<dbReference type="Pfam" id="PF22666">
    <property type="entry name" value="Glyco_hydro_2_N2"/>
    <property type="match status" value="1"/>
</dbReference>
<comment type="catalytic activity">
    <reaction evidence="1">
        <text>Hydrolysis of terminal, non-reducing beta-D-mannose residues in beta-D-mannosides.</text>
        <dbReference type="EC" id="3.2.1.25"/>
    </reaction>
</comment>
<keyword evidence="7 15" id="KW-0732">Signal</keyword>
<dbReference type="SUPFAM" id="SSF49785">
    <property type="entry name" value="Galactose-binding domain-like"/>
    <property type="match status" value="1"/>
</dbReference>
<dbReference type="InterPro" id="IPR050887">
    <property type="entry name" value="Beta-mannosidase_GH2"/>
</dbReference>
<protein>
    <recommendedName>
        <fullName evidence="6">Beta-mannosidase</fullName>
        <ecNumber evidence="5">3.2.1.25</ecNumber>
    </recommendedName>
    <alternativeName>
        <fullName evidence="12">Lysosomal beta A mannosidase</fullName>
    </alternativeName>
    <alternativeName>
        <fullName evidence="13">Mannanase</fullName>
    </alternativeName>
</protein>
<dbReference type="EC" id="3.2.1.25" evidence="5"/>
<evidence type="ECO:0000256" key="2">
    <source>
        <dbReference type="ARBA" id="ARBA00003150"/>
    </source>
</evidence>
<dbReference type="InterPro" id="IPR006103">
    <property type="entry name" value="Glyco_hydro_2_cat"/>
</dbReference>
<dbReference type="InterPro" id="IPR054593">
    <property type="entry name" value="Beta-mannosidase-like_N2"/>
</dbReference>
<feature type="domain" description="Beta-mannosidase Ig-fold" evidence="17">
    <location>
        <begin position="795"/>
        <end position="866"/>
    </location>
</feature>
<dbReference type="InterPro" id="IPR036156">
    <property type="entry name" value="Beta-gal/glucu_dom_sf"/>
</dbReference>
<comment type="subunit">
    <text evidence="4">Monomer.</text>
</comment>
<evidence type="ECO:0000259" key="17">
    <source>
        <dbReference type="Pfam" id="PF17753"/>
    </source>
</evidence>
<feature type="region of interest" description="Disordered" evidence="14">
    <location>
        <begin position="470"/>
        <end position="490"/>
    </location>
</feature>
<dbReference type="SUPFAM" id="SSF49303">
    <property type="entry name" value="beta-Galactosidase/glucuronidase domain"/>
    <property type="match status" value="1"/>
</dbReference>
<evidence type="ECO:0000256" key="4">
    <source>
        <dbReference type="ARBA" id="ARBA00011245"/>
    </source>
</evidence>
<feature type="domain" description="Glycoside hydrolase family 2 catalytic" evidence="16">
    <location>
        <begin position="312"/>
        <end position="554"/>
    </location>
</feature>
<feature type="signal peptide" evidence="15">
    <location>
        <begin position="1"/>
        <end position="24"/>
    </location>
</feature>
<comment type="function">
    <text evidence="2">Exoglycosidase that cleaves the single beta-linked mannose residue from the non-reducing end of all N-linked glycoprotein oligosaccharides.</text>
</comment>
<proteinExistence type="inferred from homology"/>
<evidence type="ECO:0000256" key="3">
    <source>
        <dbReference type="ARBA" id="ARBA00007401"/>
    </source>
</evidence>
<dbReference type="Gene3D" id="3.20.20.80">
    <property type="entry name" value="Glycosidases"/>
    <property type="match status" value="1"/>
</dbReference>